<dbReference type="InterPro" id="IPR036390">
    <property type="entry name" value="WH_DNA-bd_sf"/>
</dbReference>
<dbReference type="Gene3D" id="3.40.190.10">
    <property type="entry name" value="Periplasmic binding protein-like II"/>
    <property type="match status" value="2"/>
</dbReference>
<keyword evidence="4" id="KW-0804">Transcription</keyword>
<dbReference type="RefSeq" id="WP_099553835.1">
    <property type="nucleotide sequence ID" value="NZ_LT960614.1"/>
</dbReference>
<gene>
    <name evidence="6" type="primary">cmpR_1</name>
    <name evidence="6" type="ORF">HDIA_0375</name>
</gene>
<accession>A0A2C9D0Z5</accession>
<dbReference type="Pfam" id="PF00126">
    <property type="entry name" value="HTH_1"/>
    <property type="match status" value="1"/>
</dbReference>
<evidence type="ECO:0000313" key="7">
    <source>
        <dbReference type="Proteomes" id="UP000223606"/>
    </source>
</evidence>
<evidence type="ECO:0000256" key="1">
    <source>
        <dbReference type="ARBA" id="ARBA00009437"/>
    </source>
</evidence>
<dbReference type="AlphaFoldDB" id="A0A2C9D0Z5"/>
<sequence>MKSSFVHVHLVALRYFGETVRTGSIRQAAEQLNVVPSAVSRQILKLEDQLQCKLFDRMAEGVRLTAAGEVLYHYILRLERDLNSAISQIDDLKGLRRGHVRIACEDGIGRDFLPGILAAFHAEFPRVTYTVEIASSREILHQVAEGLTDIGMAMAPPTRPDVTIAAQMEMPVGIIAHPDNPIAARREVRLADLADQHLIQAEDGIGGDTGYGAHLRASQPDTRLIETNAPDVITNFVESGLGVGIRTPVGVLASLASGRIRFLPLVDPQIKLPALSIFAKPQRTLPVSGAVLQERLKAALPDFRAHVDEVAGLDTDDRSTRRA</sequence>
<keyword evidence="7" id="KW-1185">Reference proteome</keyword>
<dbReference type="OrthoDB" id="5297263at2"/>
<comment type="similarity">
    <text evidence="1">Belongs to the LysR transcriptional regulatory family.</text>
</comment>
<dbReference type="SUPFAM" id="SSF53850">
    <property type="entry name" value="Periplasmic binding protein-like II"/>
    <property type="match status" value="1"/>
</dbReference>
<proteinExistence type="inferred from homology"/>
<dbReference type="InterPro" id="IPR000847">
    <property type="entry name" value="LysR_HTH_N"/>
</dbReference>
<feature type="domain" description="HTH lysR-type" evidence="5">
    <location>
        <begin position="13"/>
        <end position="65"/>
    </location>
</feature>
<dbReference type="GO" id="GO:0003700">
    <property type="term" value="F:DNA-binding transcription factor activity"/>
    <property type="evidence" value="ECO:0007669"/>
    <property type="project" value="InterPro"/>
</dbReference>
<dbReference type="KEGG" id="hdi:HDIA_0375"/>
<dbReference type="Pfam" id="PF03466">
    <property type="entry name" value="LysR_substrate"/>
    <property type="match status" value="1"/>
</dbReference>
<dbReference type="PANTHER" id="PTHR30126">
    <property type="entry name" value="HTH-TYPE TRANSCRIPTIONAL REGULATOR"/>
    <property type="match status" value="1"/>
</dbReference>
<evidence type="ECO:0000256" key="4">
    <source>
        <dbReference type="ARBA" id="ARBA00023163"/>
    </source>
</evidence>
<name>A0A2C9D0Z5_9HYPH</name>
<dbReference type="InterPro" id="IPR005119">
    <property type="entry name" value="LysR_subst-bd"/>
</dbReference>
<evidence type="ECO:0000256" key="3">
    <source>
        <dbReference type="ARBA" id="ARBA00023125"/>
    </source>
</evidence>
<dbReference type="Proteomes" id="UP000223606">
    <property type="component" value="Chromosome 1"/>
</dbReference>
<dbReference type="InterPro" id="IPR036388">
    <property type="entry name" value="WH-like_DNA-bd_sf"/>
</dbReference>
<dbReference type="PANTHER" id="PTHR30126:SF80">
    <property type="entry name" value="TRANSCRIPTIONAL REGULATOR-RELATED"/>
    <property type="match status" value="1"/>
</dbReference>
<reference evidence="7" key="1">
    <citation type="submission" date="2017-09" db="EMBL/GenBank/DDBJ databases">
        <title>Genome sequence of Nannocystis excedens DSM 71.</title>
        <authorList>
            <person name="Blom J."/>
        </authorList>
    </citation>
    <scope>NUCLEOTIDE SEQUENCE [LARGE SCALE GENOMIC DNA]</scope>
    <source>
        <strain evidence="7">type strain: E19</strain>
    </source>
</reference>
<dbReference type="Gene3D" id="1.10.10.10">
    <property type="entry name" value="Winged helix-like DNA-binding domain superfamily/Winged helix DNA-binding domain"/>
    <property type="match status" value="1"/>
</dbReference>
<organism evidence="6 7">
    <name type="scientific">Hartmannibacter diazotrophicus</name>
    <dbReference type="NCBI Taxonomy" id="1482074"/>
    <lineage>
        <taxon>Bacteria</taxon>
        <taxon>Pseudomonadati</taxon>
        <taxon>Pseudomonadota</taxon>
        <taxon>Alphaproteobacteria</taxon>
        <taxon>Hyphomicrobiales</taxon>
        <taxon>Pleomorphomonadaceae</taxon>
        <taxon>Hartmannibacter</taxon>
    </lineage>
</organism>
<dbReference type="PROSITE" id="PS50931">
    <property type="entry name" value="HTH_LYSR"/>
    <property type="match status" value="1"/>
</dbReference>
<dbReference type="FunFam" id="1.10.10.10:FF:000001">
    <property type="entry name" value="LysR family transcriptional regulator"/>
    <property type="match status" value="1"/>
</dbReference>
<evidence type="ECO:0000313" key="6">
    <source>
        <dbReference type="EMBL" id="SON53916.1"/>
    </source>
</evidence>
<keyword evidence="3" id="KW-0238">DNA-binding</keyword>
<dbReference type="GO" id="GO:0000976">
    <property type="term" value="F:transcription cis-regulatory region binding"/>
    <property type="evidence" value="ECO:0007669"/>
    <property type="project" value="TreeGrafter"/>
</dbReference>
<evidence type="ECO:0000259" key="5">
    <source>
        <dbReference type="PROSITE" id="PS50931"/>
    </source>
</evidence>
<evidence type="ECO:0000256" key="2">
    <source>
        <dbReference type="ARBA" id="ARBA00023015"/>
    </source>
</evidence>
<protein>
    <submittedName>
        <fullName evidence="6">HTH-type transcriptional activator CmpR</fullName>
    </submittedName>
</protein>
<dbReference type="SUPFAM" id="SSF46785">
    <property type="entry name" value="Winged helix' DNA-binding domain"/>
    <property type="match status" value="1"/>
</dbReference>
<keyword evidence="2" id="KW-0805">Transcription regulation</keyword>
<dbReference type="EMBL" id="LT960614">
    <property type="protein sequence ID" value="SON53916.1"/>
    <property type="molecule type" value="Genomic_DNA"/>
</dbReference>